<dbReference type="Proteomes" id="UP000637299">
    <property type="component" value="Unassembled WGS sequence"/>
</dbReference>
<protein>
    <submittedName>
        <fullName evidence="1">Uncharacterized protein</fullName>
    </submittedName>
</protein>
<sequence length="300" mass="34731">MKLLFKEEGFGPDFKKLVGIIDSDLPWLKLKASIIIATDEIIDIIGLPNYESISVENIPDDLQLFFEYVRFAIGFKAYMLFAPTGDVAMTGQGRTMRRDDHQVGAFEWQISNHDESLECFFYKHMNLLMKYMVKKEMIVGLEKYDHAKLIVPNLSDFEKHYGLNDSYFLYLNLLPGLVEFEELELEPRLGDLSRVSLKLNKVLYNYSQKAAVHYAIEWGLRRLDIQMFPKKMIRSTEQSSKTSKSASFIPSELALVFERDSARYLKKLESELTALNAVKTDEEVRLPDLDFDEDDNFVST</sequence>
<dbReference type="EMBL" id="JACYFS010000001">
    <property type="protein sequence ID" value="MBD8081130.1"/>
    <property type="molecule type" value="Genomic_DNA"/>
</dbReference>
<gene>
    <name evidence="1" type="ORF">IC610_01700</name>
</gene>
<keyword evidence="2" id="KW-1185">Reference proteome</keyword>
<proteinExistence type="predicted"/>
<accession>A0ABR8Z880</accession>
<evidence type="ECO:0000313" key="2">
    <source>
        <dbReference type="Proteomes" id="UP000637299"/>
    </source>
</evidence>
<reference evidence="1 2" key="1">
    <citation type="submission" date="2020-09" db="EMBL/GenBank/DDBJ databases">
        <title>Genome seq and assembly of Chryseobacterium sp.</title>
        <authorList>
            <person name="Chhetri G."/>
        </authorList>
    </citation>
    <scope>NUCLEOTIDE SEQUENCE [LARGE SCALE GENOMIC DNA]</scope>
    <source>
        <strain evidence="1 2">GCR10</strain>
    </source>
</reference>
<name>A0ABR8Z880_9FLAO</name>
<dbReference type="RefSeq" id="WP_191734946.1">
    <property type="nucleotide sequence ID" value="NZ_JACYFS010000001.1"/>
</dbReference>
<organism evidence="1 2">
    <name type="scientific">Chryseobacterium caseinilyticum</name>
    <dbReference type="NCBI Taxonomy" id="2771428"/>
    <lineage>
        <taxon>Bacteria</taxon>
        <taxon>Pseudomonadati</taxon>
        <taxon>Bacteroidota</taxon>
        <taxon>Flavobacteriia</taxon>
        <taxon>Flavobacteriales</taxon>
        <taxon>Weeksellaceae</taxon>
        <taxon>Chryseobacterium group</taxon>
        <taxon>Chryseobacterium</taxon>
    </lineage>
</organism>
<comment type="caution">
    <text evidence="1">The sequence shown here is derived from an EMBL/GenBank/DDBJ whole genome shotgun (WGS) entry which is preliminary data.</text>
</comment>
<evidence type="ECO:0000313" key="1">
    <source>
        <dbReference type="EMBL" id="MBD8081130.1"/>
    </source>
</evidence>